<evidence type="ECO:0000313" key="1">
    <source>
        <dbReference type="EMBL" id="HDL90392.1"/>
    </source>
</evidence>
<dbReference type="EMBL" id="DQZW01000272">
    <property type="protein sequence ID" value="HDL90392.1"/>
    <property type="molecule type" value="Genomic_DNA"/>
</dbReference>
<feature type="non-terminal residue" evidence="1">
    <location>
        <position position="170"/>
    </location>
</feature>
<name>A0A7C0WV22_9BACT</name>
<dbReference type="AlphaFoldDB" id="A0A7C0WV22"/>
<sequence>MRVLQYCQHVLGIGHFVRSLEIARALHPHMVVFVEGGNPVQGVSYPDNVEIIRLPPLEMDTEFRGFTVRDDELPAIQEHRKKALLDICRSFRPDVFLIELFPFGRKKFRFELIPAIEFFRATSPDTLIVCSMRDILVEKENQQKYEARVLEVLNKYFDLLLVHSDPRLIK</sequence>
<keyword evidence="1" id="KW-0808">Transferase</keyword>
<dbReference type="Proteomes" id="UP000886355">
    <property type="component" value="Unassembled WGS sequence"/>
</dbReference>
<organism evidence="1">
    <name type="scientific">Thermodesulforhabdus norvegica</name>
    <dbReference type="NCBI Taxonomy" id="39841"/>
    <lineage>
        <taxon>Bacteria</taxon>
        <taxon>Pseudomonadati</taxon>
        <taxon>Thermodesulfobacteriota</taxon>
        <taxon>Syntrophobacteria</taxon>
        <taxon>Syntrophobacterales</taxon>
        <taxon>Thermodesulforhabdaceae</taxon>
        <taxon>Thermodesulforhabdus</taxon>
    </lineage>
</organism>
<proteinExistence type="predicted"/>
<accession>A0A7C0WV22</accession>
<dbReference type="GO" id="GO:0016740">
    <property type="term" value="F:transferase activity"/>
    <property type="evidence" value="ECO:0007669"/>
    <property type="project" value="UniProtKB-KW"/>
</dbReference>
<gene>
    <name evidence="1" type="ORF">ENG14_05765</name>
</gene>
<reference evidence="1" key="1">
    <citation type="journal article" date="2020" name="mSystems">
        <title>Genome- and Community-Level Interaction Insights into Carbon Utilization and Element Cycling Functions of Hydrothermarchaeota in Hydrothermal Sediment.</title>
        <authorList>
            <person name="Zhou Z."/>
            <person name="Liu Y."/>
            <person name="Xu W."/>
            <person name="Pan J."/>
            <person name="Luo Z.H."/>
            <person name="Li M."/>
        </authorList>
    </citation>
    <scope>NUCLEOTIDE SEQUENCE [LARGE SCALE GENOMIC DNA]</scope>
    <source>
        <strain evidence="1">HyVt-19</strain>
    </source>
</reference>
<comment type="caution">
    <text evidence="1">The sequence shown here is derived from an EMBL/GenBank/DDBJ whole genome shotgun (WGS) entry which is preliminary data.</text>
</comment>
<protein>
    <submittedName>
        <fullName evidence="1">Glycosyl transferase</fullName>
    </submittedName>
</protein>